<feature type="signal peptide" evidence="2">
    <location>
        <begin position="1"/>
        <end position="24"/>
    </location>
</feature>
<name>A0ABP0VIN0_9BRYO</name>
<keyword evidence="1" id="KW-1133">Transmembrane helix</keyword>
<protein>
    <submittedName>
        <fullName evidence="3">Uncharacterized protein</fullName>
    </submittedName>
</protein>
<feature type="transmembrane region" description="Helical" evidence="1">
    <location>
        <begin position="270"/>
        <end position="289"/>
    </location>
</feature>
<dbReference type="Proteomes" id="UP001497444">
    <property type="component" value="Unassembled WGS sequence"/>
</dbReference>
<feature type="chain" id="PRO_5045867933" evidence="2">
    <location>
        <begin position="25"/>
        <end position="416"/>
    </location>
</feature>
<dbReference type="EMBL" id="CAXAQS010000931">
    <property type="protein sequence ID" value="CAK9253751.1"/>
    <property type="molecule type" value="Genomic_DNA"/>
</dbReference>
<reference evidence="3" key="1">
    <citation type="submission" date="2024-02" db="EMBL/GenBank/DDBJ databases">
        <authorList>
            <consortium name="ELIXIR-Norway"/>
            <consortium name="Elixir Norway"/>
        </authorList>
    </citation>
    <scope>NUCLEOTIDE SEQUENCE</scope>
</reference>
<accession>A0ABP0VIN0</accession>
<comment type="caution">
    <text evidence="3">The sequence shown here is derived from an EMBL/GenBank/DDBJ whole genome shotgun (WGS) entry which is preliminary data.</text>
</comment>
<proteinExistence type="predicted"/>
<evidence type="ECO:0000313" key="3">
    <source>
        <dbReference type="EMBL" id="CAK9253751.1"/>
    </source>
</evidence>
<gene>
    <name evidence="3" type="ORF">CSSPJE1EN1_LOCUS29129</name>
</gene>
<sequence>MVKPPQRTQFLLTLSALQVLLCLADMFPELQPQITGRKYDPSGIEMETVEIERSRSMQRSVPTETNHRFVIFGHLELLSEHWNTRDCMLEISVEIEDHVWRQQLQSRSYAFQVPLDIFGGMVGVVCVHCLGEKHCMNSLWRHFFTVQDTGAQQLDAKIDGNCTKKLFSANGLDRGTGTEPLALWFQPSTAMKLVCSPHTISEEGTCSIMADSEFYPVQQYVSTKETEDLHRITFPISSPFPGVLYLREFKESSHRSWQHLAFAAFCLQRWHLIWIISLFLIIESFISVLRSFEMRSSQPSDQNCLSTEQNLTSSSSGDELFSWQLYISCPSPGMSLWGHSSSSKQSSSLILSGKQCFSDAWQSAEHHLLNATDVPVEGSCFYYNCAGKYSDVSKLVMASSGRWSCSSAGWLTHQPQ</sequence>
<organism evidence="3 4">
    <name type="scientific">Sphagnum jensenii</name>
    <dbReference type="NCBI Taxonomy" id="128206"/>
    <lineage>
        <taxon>Eukaryota</taxon>
        <taxon>Viridiplantae</taxon>
        <taxon>Streptophyta</taxon>
        <taxon>Embryophyta</taxon>
        <taxon>Bryophyta</taxon>
        <taxon>Sphagnophytina</taxon>
        <taxon>Sphagnopsida</taxon>
        <taxon>Sphagnales</taxon>
        <taxon>Sphagnaceae</taxon>
        <taxon>Sphagnum</taxon>
    </lineage>
</organism>
<evidence type="ECO:0000313" key="4">
    <source>
        <dbReference type="Proteomes" id="UP001497444"/>
    </source>
</evidence>
<evidence type="ECO:0000256" key="2">
    <source>
        <dbReference type="SAM" id="SignalP"/>
    </source>
</evidence>
<keyword evidence="4" id="KW-1185">Reference proteome</keyword>
<keyword evidence="2" id="KW-0732">Signal</keyword>
<keyword evidence="1" id="KW-0472">Membrane</keyword>
<keyword evidence="1" id="KW-0812">Transmembrane</keyword>
<evidence type="ECO:0000256" key="1">
    <source>
        <dbReference type="SAM" id="Phobius"/>
    </source>
</evidence>